<keyword evidence="3" id="KW-1185">Reference proteome</keyword>
<proteinExistence type="predicted"/>
<dbReference type="InterPro" id="IPR012675">
    <property type="entry name" value="Beta-grasp_dom_sf"/>
</dbReference>
<reference evidence="3" key="1">
    <citation type="submission" date="2016-05" db="EMBL/GenBank/DDBJ databases">
        <title>Draft genome of Corynebacterium afermentans subsp. afermentans LCDC 88199T.</title>
        <authorList>
            <person name="Bernier A.-M."/>
            <person name="Bernard K."/>
        </authorList>
    </citation>
    <scope>NUCLEOTIDE SEQUENCE [LARGE SCALE GENOMIC DNA]</scope>
    <source>
        <strain evidence="3">NML130454</strain>
    </source>
</reference>
<evidence type="ECO:0000313" key="3">
    <source>
        <dbReference type="Proteomes" id="UP000077726"/>
    </source>
</evidence>
<dbReference type="InterPro" id="IPR036010">
    <property type="entry name" value="2Fe-2S_ferredoxin-like_sf"/>
</dbReference>
<dbReference type="CDD" id="cd00207">
    <property type="entry name" value="fer2"/>
    <property type="match status" value="1"/>
</dbReference>
<dbReference type="InterPro" id="IPR006058">
    <property type="entry name" value="2Fe2S_fd_BS"/>
</dbReference>
<dbReference type="Pfam" id="PF00111">
    <property type="entry name" value="Fer2"/>
    <property type="match status" value="1"/>
</dbReference>
<dbReference type="NCBIfam" id="NF007985">
    <property type="entry name" value="PRK10713.1"/>
    <property type="match status" value="1"/>
</dbReference>
<evidence type="ECO:0000313" key="2">
    <source>
        <dbReference type="EMBL" id="OAM43469.1"/>
    </source>
</evidence>
<evidence type="ECO:0000259" key="1">
    <source>
        <dbReference type="PROSITE" id="PS51085"/>
    </source>
</evidence>
<organism evidence="2 3">
    <name type="scientific">Eikenella halliae</name>
    <dbReference type="NCBI Taxonomy" id="1795832"/>
    <lineage>
        <taxon>Bacteria</taxon>
        <taxon>Pseudomonadati</taxon>
        <taxon>Pseudomonadota</taxon>
        <taxon>Betaproteobacteria</taxon>
        <taxon>Neisseriales</taxon>
        <taxon>Neisseriaceae</taxon>
        <taxon>Eikenella</taxon>
    </lineage>
</organism>
<feature type="domain" description="2Fe-2S ferredoxin-type" evidence="1">
    <location>
        <begin position="2"/>
        <end position="85"/>
    </location>
</feature>
<dbReference type="SUPFAM" id="SSF54292">
    <property type="entry name" value="2Fe-2S ferredoxin-like"/>
    <property type="match status" value="1"/>
</dbReference>
<dbReference type="Gene3D" id="3.10.20.30">
    <property type="match status" value="1"/>
</dbReference>
<accession>A0A1B6VZ54</accession>
<dbReference type="InterPro" id="IPR001041">
    <property type="entry name" value="2Fe-2S_ferredoxin-type"/>
</dbReference>
<sequence length="101" mass="11571">MPQITTHSTRFTLQEGETLLEALERTGHEIEYQCRSGYCGSCRVKLLSGNVAYRESPLAMLLPNEILTCCCTVKEDIRIDCRQRQAEPDLFDRDLFAENNN</sequence>
<dbReference type="EMBL" id="LXSQ01000014">
    <property type="protein sequence ID" value="OAM43469.1"/>
    <property type="molecule type" value="Genomic_DNA"/>
</dbReference>
<comment type="caution">
    <text evidence="2">The sequence shown here is derived from an EMBL/GenBank/DDBJ whole genome shotgun (WGS) entry which is preliminary data.</text>
</comment>
<dbReference type="Proteomes" id="UP000077726">
    <property type="component" value="Unassembled WGS sequence"/>
</dbReference>
<dbReference type="PROSITE" id="PS00197">
    <property type="entry name" value="2FE2S_FER_1"/>
    <property type="match status" value="1"/>
</dbReference>
<dbReference type="OrthoDB" id="370747at2"/>
<dbReference type="GO" id="GO:0051537">
    <property type="term" value="F:2 iron, 2 sulfur cluster binding"/>
    <property type="evidence" value="ECO:0007669"/>
    <property type="project" value="InterPro"/>
</dbReference>
<name>A0A1B6VZ54_9NEIS</name>
<protein>
    <submittedName>
        <fullName evidence="2">[Fe-S]-binding protein</fullName>
    </submittedName>
</protein>
<gene>
    <name evidence="2" type="ORF">A7Q00_06115</name>
</gene>
<dbReference type="RefSeq" id="WP_064089712.1">
    <property type="nucleotide sequence ID" value="NZ_LXSQ01000014.1"/>
</dbReference>
<dbReference type="AlphaFoldDB" id="A0A1B6VZ54"/>
<dbReference type="PROSITE" id="PS51085">
    <property type="entry name" value="2FE2S_FER_2"/>
    <property type="match status" value="1"/>
</dbReference>
<dbReference type="STRING" id="1795832.A7Q00_06115"/>